<dbReference type="GO" id="GO:0006508">
    <property type="term" value="P:proteolysis"/>
    <property type="evidence" value="ECO:0007669"/>
    <property type="project" value="InterPro"/>
</dbReference>
<sequence>MKLAAALISNALATEYNDQCGGNITESDSVITFSNLGQDENAWLSCQWFIEIPGATEFTVIPEYFDIEREEQSLEFLGCDYHYLAIRYLDRNNEFFCGKHEDFGNPPNPNNPGYSEDDQKNILWNARIVKSPGTIHYRRDGDFSSGRAEVALRIVAGIEAPDNFCFDTQHGSGRVVSRRLEDTYNASYQYFNNEICAYTLRADPGKIIKIRFYYFDLQDSSHCANDDDRLMINGKRYCGSYGTSSNAPDEFIVIKSSETVVRFETNGLGSPPGTANGFEFDWWSEDFTQEPVPFWSNMQIFFDRTKAQMESGDYVRPWRVPLFRRLFNRIKKTGIESYSQITGNCNYERHTPSYEIVDIKDFVEDRRCTNLMWMSEMGLDYIDSYVCMDGHRRPHRALKRMKKWMKQIGDLGKRWCGMDIWEEGPSSLPSGLSCPAPEMPYGSGPRSSITEPEPSARIVGGQEVDRASSWPWIVDISNQMDSCGGSIISKNSSPQSDFILTSADCCDNFNFASFDPVITIGPKHLKFGFFEPSPGQFTVTQMNYPIIHPEFVRMSHGNDVCLIQVPNLSDATPDECDDCWAPVCLPQEHVDVGRLCYVAGWGGASRDYATWRTELNDVGVHVFSDEECDKTDGVFKLKESEFCAGAPDLDMDGETDAGKSICYADEGGPLVCKEGDTAVQYGVVSWGGECGKADHPGVYAKLAGPITQWIFETMEAVNSGNYEFTPPW</sequence>
<dbReference type="InterPro" id="IPR001254">
    <property type="entry name" value="Trypsin_dom"/>
</dbReference>
<dbReference type="InterPro" id="IPR043504">
    <property type="entry name" value="Peptidase_S1_PA_chymotrypsin"/>
</dbReference>
<dbReference type="Pfam" id="PF00089">
    <property type="entry name" value="Trypsin"/>
    <property type="match status" value="1"/>
</dbReference>
<comment type="caution">
    <text evidence="2">Lacks conserved residue(s) required for the propagation of feature annotation.</text>
</comment>
<name>E4X1R8_OIKDI</name>
<evidence type="ECO:0008006" key="7">
    <source>
        <dbReference type="Google" id="ProtNLM"/>
    </source>
</evidence>
<dbReference type="Pfam" id="PF00431">
    <property type="entry name" value="CUB"/>
    <property type="match status" value="2"/>
</dbReference>
<dbReference type="PANTHER" id="PTHR24252">
    <property type="entry name" value="ACROSIN-RELATED"/>
    <property type="match status" value="1"/>
</dbReference>
<dbReference type="InterPro" id="IPR035914">
    <property type="entry name" value="Sperma_CUB_dom_sf"/>
</dbReference>
<accession>E4X1R8</accession>
<dbReference type="Gene3D" id="2.40.10.10">
    <property type="entry name" value="Trypsin-like serine proteases"/>
    <property type="match status" value="1"/>
</dbReference>
<dbReference type="PROSITE" id="PS50240">
    <property type="entry name" value="TRYPSIN_DOM"/>
    <property type="match status" value="1"/>
</dbReference>
<evidence type="ECO:0000313" key="5">
    <source>
        <dbReference type="EMBL" id="CBY23385.1"/>
    </source>
</evidence>
<dbReference type="InParanoid" id="E4X1R8"/>
<dbReference type="InterPro" id="IPR009003">
    <property type="entry name" value="Peptidase_S1_PA"/>
</dbReference>
<feature type="domain" description="CUB" evidence="3">
    <location>
        <begin position="20"/>
        <end position="99"/>
    </location>
</feature>
<evidence type="ECO:0000259" key="3">
    <source>
        <dbReference type="PROSITE" id="PS01180"/>
    </source>
</evidence>
<dbReference type="InterPro" id="IPR000859">
    <property type="entry name" value="CUB_dom"/>
</dbReference>
<dbReference type="CDD" id="cd00041">
    <property type="entry name" value="CUB"/>
    <property type="match status" value="1"/>
</dbReference>
<evidence type="ECO:0000256" key="1">
    <source>
        <dbReference type="ARBA" id="ARBA00023157"/>
    </source>
</evidence>
<protein>
    <recommendedName>
        <fullName evidence="7">CUB domain-containing protein</fullName>
    </recommendedName>
</protein>
<dbReference type="SUPFAM" id="SSF49854">
    <property type="entry name" value="Spermadhesin, CUB domain"/>
    <property type="match status" value="2"/>
</dbReference>
<dbReference type="EMBL" id="FN653021">
    <property type="protein sequence ID" value="CBY23385.1"/>
    <property type="molecule type" value="Genomic_DNA"/>
</dbReference>
<feature type="domain" description="CUB" evidence="3">
    <location>
        <begin position="165"/>
        <end position="285"/>
    </location>
</feature>
<feature type="domain" description="Peptidase S1" evidence="4">
    <location>
        <begin position="458"/>
        <end position="715"/>
    </location>
</feature>
<dbReference type="OrthoDB" id="9990982at2759"/>
<proteinExistence type="predicted"/>
<dbReference type="PANTHER" id="PTHR24252:SF7">
    <property type="entry name" value="HYALIN"/>
    <property type="match status" value="1"/>
</dbReference>
<dbReference type="CDD" id="cd00190">
    <property type="entry name" value="Tryp_SPc"/>
    <property type="match status" value="1"/>
</dbReference>
<dbReference type="SMART" id="SM00042">
    <property type="entry name" value="CUB"/>
    <property type="match status" value="1"/>
</dbReference>
<evidence type="ECO:0000313" key="6">
    <source>
        <dbReference type="Proteomes" id="UP000001307"/>
    </source>
</evidence>
<keyword evidence="1" id="KW-1015">Disulfide bond</keyword>
<dbReference type="Proteomes" id="UP000001307">
    <property type="component" value="Unassembled WGS sequence"/>
</dbReference>
<organism evidence="5">
    <name type="scientific">Oikopleura dioica</name>
    <name type="common">Tunicate</name>
    <dbReference type="NCBI Taxonomy" id="34765"/>
    <lineage>
        <taxon>Eukaryota</taxon>
        <taxon>Metazoa</taxon>
        <taxon>Chordata</taxon>
        <taxon>Tunicata</taxon>
        <taxon>Appendicularia</taxon>
        <taxon>Copelata</taxon>
        <taxon>Oikopleuridae</taxon>
        <taxon>Oikopleura</taxon>
    </lineage>
</organism>
<dbReference type="SUPFAM" id="SSF50494">
    <property type="entry name" value="Trypsin-like serine proteases"/>
    <property type="match status" value="1"/>
</dbReference>
<evidence type="ECO:0000256" key="2">
    <source>
        <dbReference type="PROSITE-ProRule" id="PRU00059"/>
    </source>
</evidence>
<reference evidence="5" key="1">
    <citation type="journal article" date="2010" name="Science">
        <title>Plasticity of animal genome architecture unmasked by rapid evolution of a pelagic tunicate.</title>
        <authorList>
            <person name="Denoeud F."/>
            <person name="Henriet S."/>
            <person name="Mungpakdee S."/>
            <person name="Aury J.M."/>
            <person name="Da Silva C."/>
            <person name="Brinkmann H."/>
            <person name="Mikhaleva J."/>
            <person name="Olsen L.C."/>
            <person name="Jubin C."/>
            <person name="Canestro C."/>
            <person name="Bouquet J.M."/>
            <person name="Danks G."/>
            <person name="Poulain J."/>
            <person name="Campsteijn C."/>
            <person name="Adamski M."/>
            <person name="Cross I."/>
            <person name="Yadetie F."/>
            <person name="Muffato M."/>
            <person name="Louis A."/>
            <person name="Butcher S."/>
            <person name="Tsagkogeorga G."/>
            <person name="Konrad A."/>
            <person name="Singh S."/>
            <person name="Jensen M.F."/>
            <person name="Cong E.H."/>
            <person name="Eikeseth-Otteraa H."/>
            <person name="Noel B."/>
            <person name="Anthouard V."/>
            <person name="Porcel B.M."/>
            <person name="Kachouri-Lafond R."/>
            <person name="Nishino A."/>
            <person name="Ugolini M."/>
            <person name="Chourrout P."/>
            <person name="Nishida H."/>
            <person name="Aasland R."/>
            <person name="Huzurbazar S."/>
            <person name="Westhof E."/>
            <person name="Delsuc F."/>
            <person name="Lehrach H."/>
            <person name="Reinhardt R."/>
            <person name="Weissenbach J."/>
            <person name="Roy S.W."/>
            <person name="Artiguenave F."/>
            <person name="Postlethwait J.H."/>
            <person name="Manak J.R."/>
            <person name="Thompson E.M."/>
            <person name="Jaillon O."/>
            <person name="Du Pasquier L."/>
            <person name="Boudinot P."/>
            <person name="Liberles D.A."/>
            <person name="Volff J.N."/>
            <person name="Philippe H."/>
            <person name="Lenhard B."/>
            <person name="Roest Crollius H."/>
            <person name="Wincker P."/>
            <person name="Chourrout D."/>
        </authorList>
    </citation>
    <scope>NUCLEOTIDE SEQUENCE [LARGE SCALE GENOMIC DNA]</scope>
</reference>
<dbReference type="SMART" id="SM00020">
    <property type="entry name" value="Tryp_SPc"/>
    <property type="match status" value="1"/>
</dbReference>
<dbReference type="Gene3D" id="2.60.120.290">
    <property type="entry name" value="Spermadhesin, CUB domain"/>
    <property type="match status" value="2"/>
</dbReference>
<gene>
    <name evidence="5" type="ORF">GSOID_T00015819001</name>
</gene>
<evidence type="ECO:0000259" key="4">
    <source>
        <dbReference type="PROSITE" id="PS50240"/>
    </source>
</evidence>
<dbReference type="PROSITE" id="PS01180">
    <property type="entry name" value="CUB"/>
    <property type="match status" value="2"/>
</dbReference>
<dbReference type="GO" id="GO:0004252">
    <property type="term" value="F:serine-type endopeptidase activity"/>
    <property type="evidence" value="ECO:0007669"/>
    <property type="project" value="InterPro"/>
</dbReference>
<keyword evidence="6" id="KW-1185">Reference proteome</keyword>
<dbReference type="AlphaFoldDB" id="E4X1R8"/>